<evidence type="ECO:0000313" key="2">
    <source>
        <dbReference type="EMBL" id="QHS97279.1"/>
    </source>
</evidence>
<sequence>MNYYSACEILGLNLKYNNNKLKSAYYKAALKYHPDKCKDENAAENFKKIKSAYEYLNKHKNYQPVKDYSNYKIIIKDAIKILIPGINWDDTFIDSTIHGIINGCHNISLKIFQKLSKDKQMEIYLFLSNYSDIFKIDKNTLDNMLEIIKGKFKNDNIIILNPNIDDLLNSTIYKLEFSIKTFYIPLWWRELTYDLSGSDIIVQCEPELESHITIDDNNNIICKFEGSIKEVFKNKCVKIKLGSKILTIPAEELKIKDYQTYVFRNQGISLENEKDIYNTERKSNIYVDIHFF</sequence>
<dbReference type="AlphaFoldDB" id="A0A6C0C0E7"/>
<dbReference type="InterPro" id="IPR036869">
    <property type="entry name" value="J_dom_sf"/>
</dbReference>
<dbReference type="GO" id="GO:0005737">
    <property type="term" value="C:cytoplasm"/>
    <property type="evidence" value="ECO:0007669"/>
    <property type="project" value="TreeGrafter"/>
</dbReference>
<protein>
    <recommendedName>
        <fullName evidence="1">J domain-containing protein</fullName>
    </recommendedName>
</protein>
<feature type="domain" description="J" evidence="1">
    <location>
        <begin position="5"/>
        <end position="72"/>
    </location>
</feature>
<dbReference type="SUPFAM" id="SSF46565">
    <property type="entry name" value="Chaperone J-domain"/>
    <property type="match status" value="1"/>
</dbReference>
<dbReference type="InterPro" id="IPR001623">
    <property type="entry name" value="DnaJ_domain"/>
</dbReference>
<dbReference type="Pfam" id="PF00226">
    <property type="entry name" value="DnaJ"/>
    <property type="match status" value="1"/>
</dbReference>
<dbReference type="GO" id="GO:0042026">
    <property type="term" value="P:protein refolding"/>
    <property type="evidence" value="ECO:0007669"/>
    <property type="project" value="TreeGrafter"/>
</dbReference>
<dbReference type="SMART" id="SM00271">
    <property type="entry name" value="DnaJ"/>
    <property type="match status" value="1"/>
</dbReference>
<dbReference type="Gene3D" id="1.10.287.110">
    <property type="entry name" value="DnaJ domain"/>
    <property type="match status" value="1"/>
</dbReference>
<evidence type="ECO:0000259" key="1">
    <source>
        <dbReference type="PROSITE" id="PS50076"/>
    </source>
</evidence>
<organism evidence="2">
    <name type="scientific">viral metagenome</name>
    <dbReference type="NCBI Taxonomy" id="1070528"/>
    <lineage>
        <taxon>unclassified sequences</taxon>
        <taxon>metagenomes</taxon>
        <taxon>organismal metagenomes</taxon>
    </lineage>
</organism>
<accession>A0A6C0C0E7</accession>
<dbReference type="PANTHER" id="PTHR43096:SF10">
    <property type="entry name" value="CHAPERONE PROTEIN DNAJ A6, CHLOROPLASTIC"/>
    <property type="match status" value="1"/>
</dbReference>
<name>A0A6C0C0E7_9ZZZZ</name>
<dbReference type="EMBL" id="MN739292">
    <property type="protein sequence ID" value="QHS97279.1"/>
    <property type="molecule type" value="Genomic_DNA"/>
</dbReference>
<dbReference type="PROSITE" id="PS50076">
    <property type="entry name" value="DNAJ_2"/>
    <property type="match status" value="1"/>
</dbReference>
<dbReference type="GO" id="GO:0051082">
    <property type="term" value="F:unfolded protein binding"/>
    <property type="evidence" value="ECO:0007669"/>
    <property type="project" value="TreeGrafter"/>
</dbReference>
<proteinExistence type="predicted"/>
<reference evidence="2" key="1">
    <citation type="journal article" date="2020" name="Nature">
        <title>Giant virus diversity and host interactions through global metagenomics.</title>
        <authorList>
            <person name="Schulz F."/>
            <person name="Roux S."/>
            <person name="Paez-Espino D."/>
            <person name="Jungbluth S."/>
            <person name="Walsh D.A."/>
            <person name="Denef V.J."/>
            <person name="McMahon K.D."/>
            <person name="Konstantinidis K.T."/>
            <person name="Eloe-Fadrosh E.A."/>
            <person name="Kyrpides N.C."/>
            <person name="Woyke T."/>
        </authorList>
    </citation>
    <scope>NUCLEOTIDE SEQUENCE</scope>
    <source>
        <strain evidence="2">GVMAG-M-3300020169-51</strain>
    </source>
</reference>
<dbReference type="CDD" id="cd06257">
    <property type="entry name" value="DnaJ"/>
    <property type="match status" value="1"/>
</dbReference>
<dbReference type="PANTHER" id="PTHR43096">
    <property type="entry name" value="DNAJ HOMOLOG 1, MITOCHONDRIAL-RELATED"/>
    <property type="match status" value="1"/>
</dbReference>
<dbReference type="PRINTS" id="PR00625">
    <property type="entry name" value="JDOMAIN"/>
</dbReference>